<dbReference type="GO" id="GO:0007339">
    <property type="term" value="P:binding of sperm to zona pellucida"/>
    <property type="evidence" value="ECO:0007669"/>
    <property type="project" value="TreeGrafter"/>
</dbReference>
<dbReference type="GO" id="GO:0032190">
    <property type="term" value="F:acrosin binding"/>
    <property type="evidence" value="ECO:0007669"/>
    <property type="project" value="TreeGrafter"/>
</dbReference>
<feature type="signal peptide" evidence="2">
    <location>
        <begin position="1"/>
        <end position="22"/>
    </location>
</feature>
<protein>
    <submittedName>
        <fullName evidence="5">Zona pellucida glycoprotein 3f, tandem duplicate 2</fullName>
    </submittedName>
</protein>
<dbReference type="GO" id="GO:0031012">
    <property type="term" value="C:extracellular matrix"/>
    <property type="evidence" value="ECO:0007669"/>
    <property type="project" value="TreeGrafter"/>
</dbReference>
<evidence type="ECO:0000313" key="4">
    <source>
        <dbReference type="Proteomes" id="UP000515150"/>
    </source>
</evidence>
<proteinExistence type="predicted"/>
<dbReference type="AlphaFoldDB" id="A0A6P7L1T7"/>
<dbReference type="InterPro" id="IPR001507">
    <property type="entry name" value="ZP_dom"/>
</dbReference>
<dbReference type="GO" id="GO:2000344">
    <property type="term" value="P:positive regulation of acrosome reaction"/>
    <property type="evidence" value="ECO:0007669"/>
    <property type="project" value="TreeGrafter"/>
</dbReference>
<dbReference type="Proteomes" id="UP000515150">
    <property type="component" value="Chromosome 17"/>
</dbReference>
<name>A0A6P7L1T7_BETSP</name>
<sequence length="349" mass="38694">MRLRLCVSVTVLVVFATATVDADIEVACENNSVNITWRIGAELVPNAARFFLGSCMPSQLEIMPTGEGAVLFNYQFTECKFKRRISGKNVTYFNELTYRPYDKSKPAAFAYPIKCVYKRPEGWNFPILNPGAGVSEGRGSLIFHMALLNEHLTGASMTNVVHLGSLMPIWAAVEQKSHQPLVLLMEECVAAATSELQPDSQVYPIIGNKGCLLESLRGTAVFLPRYRSSALILYIQSSRFGLGEKVYIHCKLVAWDPEDFNESKKACHYVKESRRWDLLDDPSQSSICSCCDSTCKSHAKRAASWDSQTLMHNSVLGPLVIVDPSAFKALEPSVDPAELLSNKVPFVLT</sequence>
<dbReference type="FunFam" id="2.60.40.4100:FF:000002">
    <property type="entry name" value="Zona pellucida sperm-binding protein 3"/>
    <property type="match status" value="1"/>
</dbReference>
<accession>A0A6P7L1T7</accession>
<dbReference type="InterPro" id="IPR042235">
    <property type="entry name" value="ZP-C_dom"/>
</dbReference>
<dbReference type="Pfam" id="PF00100">
    <property type="entry name" value="Zona_pellucida"/>
    <property type="match status" value="1"/>
</dbReference>
<dbReference type="InParanoid" id="A0A6P7L1T7"/>
<dbReference type="OrthoDB" id="9928644at2759"/>
<reference evidence="5" key="1">
    <citation type="submission" date="2025-08" db="UniProtKB">
        <authorList>
            <consortium name="RefSeq"/>
        </authorList>
    </citation>
    <scope>IDENTIFICATION</scope>
</reference>
<dbReference type="InterPro" id="IPR055355">
    <property type="entry name" value="ZP-C"/>
</dbReference>
<evidence type="ECO:0000256" key="1">
    <source>
        <dbReference type="ARBA" id="ARBA00023157"/>
    </source>
</evidence>
<keyword evidence="1" id="KW-1015">Disulfide bond</keyword>
<keyword evidence="2" id="KW-0732">Signal</keyword>
<dbReference type="Gene3D" id="2.60.40.3210">
    <property type="entry name" value="Zona pellucida, ZP-N domain"/>
    <property type="match status" value="1"/>
</dbReference>
<gene>
    <name evidence="5" type="primary">zp3f.2</name>
</gene>
<dbReference type="PANTHER" id="PTHR11576:SF3">
    <property type="entry name" value="SI:CH211-14A17.6-RELATED"/>
    <property type="match status" value="1"/>
</dbReference>
<dbReference type="SMART" id="SM00241">
    <property type="entry name" value="ZP"/>
    <property type="match status" value="1"/>
</dbReference>
<dbReference type="GeneID" id="114844573"/>
<dbReference type="KEGG" id="bspl:114844573"/>
<evidence type="ECO:0000259" key="3">
    <source>
        <dbReference type="PROSITE" id="PS51034"/>
    </source>
</evidence>
<dbReference type="GO" id="GO:0035803">
    <property type="term" value="P:egg coat formation"/>
    <property type="evidence" value="ECO:0007669"/>
    <property type="project" value="TreeGrafter"/>
</dbReference>
<dbReference type="CTD" id="100007955"/>
<organism evidence="4 5">
    <name type="scientific">Betta splendens</name>
    <name type="common">Siamese fighting fish</name>
    <dbReference type="NCBI Taxonomy" id="158456"/>
    <lineage>
        <taxon>Eukaryota</taxon>
        <taxon>Metazoa</taxon>
        <taxon>Chordata</taxon>
        <taxon>Craniata</taxon>
        <taxon>Vertebrata</taxon>
        <taxon>Euteleostomi</taxon>
        <taxon>Actinopterygii</taxon>
        <taxon>Neopterygii</taxon>
        <taxon>Teleostei</taxon>
        <taxon>Neoteleostei</taxon>
        <taxon>Acanthomorphata</taxon>
        <taxon>Anabantaria</taxon>
        <taxon>Anabantiformes</taxon>
        <taxon>Anabantoidei</taxon>
        <taxon>Osphronemidae</taxon>
        <taxon>Betta</taxon>
    </lineage>
</organism>
<evidence type="ECO:0000256" key="2">
    <source>
        <dbReference type="SAM" id="SignalP"/>
    </source>
</evidence>
<keyword evidence="4" id="KW-1185">Reference proteome</keyword>
<feature type="chain" id="PRO_5027670351" evidence="2">
    <location>
        <begin position="23"/>
        <end position="349"/>
    </location>
</feature>
<dbReference type="Gene3D" id="2.60.40.4100">
    <property type="entry name" value="Zona pellucida, ZP-C domain"/>
    <property type="match status" value="1"/>
</dbReference>
<dbReference type="PROSITE" id="PS51034">
    <property type="entry name" value="ZP_2"/>
    <property type="match status" value="1"/>
</dbReference>
<feature type="domain" description="ZP" evidence="3">
    <location>
        <begin position="27"/>
        <end position="274"/>
    </location>
</feature>
<dbReference type="PANTHER" id="PTHR11576">
    <property type="entry name" value="ZONA PELLUCIDA SPERM-BINDING PROTEIN 3"/>
    <property type="match status" value="1"/>
</dbReference>
<dbReference type="RefSeq" id="XP_028987880.1">
    <property type="nucleotide sequence ID" value="XM_029132047.3"/>
</dbReference>
<evidence type="ECO:0000313" key="5">
    <source>
        <dbReference type="RefSeq" id="XP_028987880.1"/>
    </source>
</evidence>